<reference evidence="1 2" key="1">
    <citation type="journal article" date="2022" name="DNA Res.">
        <title>Chromosomal-level genome assembly of the orchid tree Bauhinia variegata (Leguminosae; Cercidoideae) supports the allotetraploid origin hypothesis of Bauhinia.</title>
        <authorList>
            <person name="Zhong Y."/>
            <person name="Chen Y."/>
            <person name="Zheng D."/>
            <person name="Pang J."/>
            <person name="Liu Y."/>
            <person name="Luo S."/>
            <person name="Meng S."/>
            <person name="Qian L."/>
            <person name="Wei D."/>
            <person name="Dai S."/>
            <person name="Zhou R."/>
        </authorList>
    </citation>
    <scope>NUCLEOTIDE SEQUENCE [LARGE SCALE GENOMIC DNA]</scope>
    <source>
        <strain evidence="1">BV-YZ2020</strain>
    </source>
</reference>
<keyword evidence="2" id="KW-1185">Reference proteome</keyword>
<protein>
    <submittedName>
        <fullName evidence="1">Uncharacterized protein</fullName>
    </submittedName>
</protein>
<dbReference type="Proteomes" id="UP000828941">
    <property type="component" value="Chromosome 4"/>
</dbReference>
<evidence type="ECO:0000313" key="1">
    <source>
        <dbReference type="EMBL" id="KAI4348356.1"/>
    </source>
</evidence>
<sequence>MGCGTSTMDLEDETPDNRHSNLLHRNKNARPVGGTKKPLDDNGEESLKCLPKQSRKTVPSPGNKDSCVLVKPEMKGNQDNGIKEKEVVEKQKAEKAINKEETEREENNDREDHIFKGIGSPSFRDYCVDHKPNPRTKKKVRGDPSFSHYFNDDSCESTENEGDDVSTKTMNKPQTVEGGDSNKEPEKKERRGRGLRSVISKGRTGGKKSLANMSCYNSSNTSSAEGSIQKMVGKAA</sequence>
<organism evidence="1 2">
    <name type="scientific">Bauhinia variegata</name>
    <name type="common">Purple orchid tree</name>
    <name type="synonym">Phanera variegata</name>
    <dbReference type="NCBI Taxonomy" id="167791"/>
    <lineage>
        <taxon>Eukaryota</taxon>
        <taxon>Viridiplantae</taxon>
        <taxon>Streptophyta</taxon>
        <taxon>Embryophyta</taxon>
        <taxon>Tracheophyta</taxon>
        <taxon>Spermatophyta</taxon>
        <taxon>Magnoliopsida</taxon>
        <taxon>eudicotyledons</taxon>
        <taxon>Gunneridae</taxon>
        <taxon>Pentapetalae</taxon>
        <taxon>rosids</taxon>
        <taxon>fabids</taxon>
        <taxon>Fabales</taxon>
        <taxon>Fabaceae</taxon>
        <taxon>Cercidoideae</taxon>
        <taxon>Cercideae</taxon>
        <taxon>Bauhiniinae</taxon>
        <taxon>Bauhinia</taxon>
    </lineage>
</organism>
<dbReference type="EMBL" id="CM039429">
    <property type="protein sequence ID" value="KAI4348356.1"/>
    <property type="molecule type" value="Genomic_DNA"/>
</dbReference>
<comment type="caution">
    <text evidence="1">The sequence shown here is derived from an EMBL/GenBank/DDBJ whole genome shotgun (WGS) entry which is preliminary data.</text>
</comment>
<proteinExistence type="predicted"/>
<accession>A0ACB9PIR4</accession>
<evidence type="ECO:0000313" key="2">
    <source>
        <dbReference type="Proteomes" id="UP000828941"/>
    </source>
</evidence>
<name>A0ACB9PIR4_BAUVA</name>
<gene>
    <name evidence="1" type="ORF">L6164_009089</name>
</gene>